<protein>
    <submittedName>
        <fullName evidence="1">Uncharacterized protein</fullName>
    </submittedName>
</protein>
<reference evidence="1" key="1">
    <citation type="submission" date="2021-08" db="EMBL/GenBank/DDBJ databases">
        <title>WGS assembly of Ceratopteris richardii.</title>
        <authorList>
            <person name="Marchant D.B."/>
            <person name="Chen G."/>
            <person name="Jenkins J."/>
            <person name="Shu S."/>
            <person name="Leebens-Mack J."/>
            <person name="Grimwood J."/>
            <person name="Schmutz J."/>
            <person name="Soltis P."/>
            <person name="Soltis D."/>
            <person name="Chen Z.-H."/>
        </authorList>
    </citation>
    <scope>NUCLEOTIDE SEQUENCE</scope>
    <source>
        <strain evidence="1">Whitten #5841</strain>
        <tissue evidence="1">Leaf</tissue>
    </source>
</reference>
<accession>A0A8T2QI64</accession>
<organism evidence="1 2">
    <name type="scientific">Ceratopteris richardii</name>
    <name type="common">Triangle waterfern</name>
    <dbReference type="NCBI Taxonomy" id="49495"/>
    <lineage>
        <taxon>Eukaryota</taxon>
        <taxon>Viridiplantae</taxon>
        <taxon>Streptophyta</taxon>
        <taxon>Embryophyta</taxon>
        <taxon>Tracheophyta</taxon>
        <taxon>Polypodiopsida</taxon>
        <taxon>Polypodiidae</taxon>
        <taxon>Polypodiales</taxon>
        <taxon>Pteridineae</taxon>
        <taxon>Pteridaceae</taxon>
        <taxon>Parkerioideae</taxon>
        <taxon>Ceratopteris</taxon>
    </lineage>
</organism>
<dbReference type="Proteomes" id="UP000825935">
    <property type="component" value="Chromosome 35"/>
</dbReference>
<keyword evidence="2" id="KW-1185">Reference proteome</keyword>
<comment type="caution">
    <text evidence="1">The sequence shown here is derived from an EMBL/GenBank/DDBJ whole genome shotgun (WGS) entry which is preliminary data.</text>
</comment>
<proteinExistence type="predicted"/>
<gene>
    <name evidence="1" type="ORF">KP509_35G052200</name>
</gene>
<evidence type="ECO:0000313" key="2">
    <source>
        <dbReference type="Proteomes" id="UP000825935"/>
    </source>
</evidence>
<dbReference type="EMBL" id="CM035440">
    <property type="protein sequence ID" value="KAH7282901.1"/>
    <property type="molecule type" value="Genomic_DNA"/>
</dbReference>
<dbReference type="AlphaFoldDB" id="A0A8T2QI64"/>
<evidence type="ECO:0000313" key="1">
    <source>
        <dbReference type="EMBL" id="KAH7282901.1"/>
    </source>
</evidence>
<name>A0A8T2QI64_CERRI</name>
<sequence>MCSQTALIEKIHFNHRIPLRDGKSSIMIIMDSFNTLCKEALSFDQKPGCPSRSRSAWMYSQREKSSTICKFPCNSNIHSLPYSARQRGLYGSRFLEKAVS</sequence>